<keyword evidence="4" id="KW-0645">Protease</keyword>
<gene>
    <name evidence="4" type="ORF">AWN68_15830</name>
</gene>
<dbReference type="Gene3D" id="3.40.50.1820">
    <property type="entry name" value="alpha/beta hydrolase"/>
    <property type="match status" value="1"/>
</dbReference>
<feature type="signal peptide" evidence="2">
    <location>
        <begin position="1"/>
        <end position="23"/>
    </location>
</feature>
<keyword evidence="2" id="KW-0732">Signal</keyword>
<dbReference type="GO" id="GO:0006508">
    <property type="term" value="P:proteolysis"/>
    <property type="evidence" value="ECO:0007669"/>
    <property type="project" value="InterPro"/>
</dbReference>
<evidence type="ECO:0000259" key="3">
    <source>
        <dbReference type="Pfam" id="PF00326"/>
    </source>
</evidence>
<dbReference type="InterPro" id="IPR011042">
    <property type="entry name" value="6-blade_b-propeller_TolB-like"/>
</dbReference>
<dbReference type="GO" id="GO:0004177">
    <property type="term" value="F:aminopeptidase activity"/>
    <property type="evidence" value="ECO:0007669"/>
    <property type="project" value="UniProtKB-KW"/>
</dbReference>
<dbReference type="InterPro" id="IPR001375">
    <property type="entry name" value="Peptidase_S9_cat"/>
</dbReference>
<evidence type="ECO:0000256" key="2">
    <source>
        <dbReference type="SAM" id="SignalP"/>
    </source>
</evidence>
<dbReference type="PANTHER" id="PTHR42776">
    <property type="entry name" value="SERINE PEPTIDASE S9 FAMILY MEMBER"/>
    <property type="match status" value="1"/>
</dbReference>
<dbReference type="InterPro" id="IPR029058">
    <property type="entry name" value="AB_hydrolase_fold"/>
</dbReference>
<dbReference type="EMBL" id="LRDB01000004">
    <property type="protein sequence ID" value="KYG82308.1"/>
    <property type="molecule type" value="Genomic_DNA"/>
</dbReference>
<keyword evidence="5" id="KW-1185">Reference proteome</keyword>
<sequence>MKKNLFCSTLICLGLLLSSGLFAQKTNFTIADAINVKSLGSQTLSPNGQFLAGTISDGRSRFGTDHFRFRDPSYLRTSAGELVIIDTNTGAESRPFTSPVMVTGLQWTDDAGKLVFFQQKEDKMTIAYFDMKSKKVREVKMSDNRLLTTSNGMELLPNGDEVIVGVRREGWMNKAMAEYKEATEGPIVVYDGNAPFLKWDKINVTNGLTEIVKVSLKSGKVENVLPESDYGGLKVDAEGQYLSYTESFPIKTTYDRSEGGTEYQAGFKALSSSGDPTIFYKRTKKRRSFSWDDEGSQFVWTDSGNVYLQTIEAFWGNDPINLTKGKAFEDKEQKKAVKFSVMQWHPQGEKLLLSSSKGWWIIDSNGENLKMVYALPEDKEEKKNAPNRSVVKWSEDGNYLYVSYSEKDKWNRGIQRYNINSGQFENLMSNSNLYNGWRFADEGNTVVYSKSDGDYPSDVYVNKLDFNSEKQLTNLNPWVANKKWTKTELISYRDADGVELQGILYYPVDYDPNKKYPLVLEVYETFFDNGYRSSLNLLANQGYFGLRPSVDLEQGYPGEAWLKGVTSAINKLVDEGKVDNDKVGIQGTSYGGYAASLLITQTDRFAAAINISGKVNIISFLGDSPKIGTRNYAAAENGQDRIGGSFWDEPLKYFQTTAVYFADRITTPHLLLTGEGDWNVPGTNTRELYYAMRRLGKDVTWVNYMNGGHGAGGASNESDYHDQWNRIFAFYEKHFNPKEEKKEGDAIEAGQGN</sequence>
<dbReference type="SUPFAM" id="SSF82171">
    <property type="entry name" value="DPP6 N-terminal domain-like"/>
    <property type="match status" value="1"/>
</dbReference>
<dbReference type="AlphaFoldDB" id="A0A150XU72"/>
<name>A0A150XU72_9BACT</name>
<feature type="chain" id="PRO_5007575256" evidence="2">
    <location>
        <begin position="24"/>
        <end position="753"/>
    </location>
</feature>
<dbReference type="GO" id="GO:0004252">
    <property type="term" value="F:serine-type endopeptidase activity"/>
    <property type="evidence" value="ECO:0007669"/>
    <property type="project" value="TreeGrafter"/>
</dbReference>
<evidence type="ECO:0000313" key="5">
    <source>
        <dbReference type="Proteomes" id="UP000075615"/>
    </source>
</evidence>
<dbReference type="Pfam" id="PF00326">
    <property type="entry name" value="Peptidase_S9"/>
    <property type="match status" value="1"/>
</dbReference>
<dbReference type="RefSeq" id="WP_068413105.1">
    <property type="nucleotide sequence ID" value="NZ_LRDB01000004.1"/>
</dbReference>
<dbReference type="OrthoDB" id="9812921at2"/>
<keyword evidence="1" id="KW-0378">Hydrolase</keyword>
<proteinExistence type="predicted"/>
<evidence type="ECO:0000313" key="4">
    <source>
        <dbReference type="EMBL" id="KYG82308.1"/>
    </source>
</evidence>
<feature type="domain" description="Peptidase S9 prolyl oligopeptidase catalytic" evidence="3">
    <location>
        <begin position="563"/>
        <end position="736"/>
    </location>
</feature>
<protein>
    <submittedName>
        <fullName evidence="4">Dipeptidyl aminopeptidase</fullName>
    </submittedName>
</protein>
<accession>A0A150XU72</accession>
<reference evidence="4 5" key="1">
    <citation type="submission" date="2016-01" db="EMBL/GenBank/DDBJ databases">
        <title>Genome sequencing of Roseivirga echinicomitans KMM 6058.</title>
        <authorList>
            <person name="Selvaratnam C."/>
            <person name="Thevarajoo S."/>
            <person name="Goh K.M."/>
            <person name="Ee R."/>
            <person name="Chan K.-G."/>
            <person name="Chong C.S."/>
        </authorList>
    </citation>
    <scope>NUCLEOTIDE SEQUENCE [LARGE SCALE GENOMIC DNA]</scope>
    <source>
        <strain evidence="4 5">KMM 6058</strain>
    </source>
</reference>
<dbReference type="SUPFAM" id="SSF53474">
    <property type="entry name" value="alpha/beta-Hydrolases"/>
    <property type="match status" value="1"/>
</dbReference>
<evidence type="ECO:0000256" key="1">
    <source>
        <dbReference type="ARBA" id="ARBA00022801"/>
    </source>
</evidence>
<keyword evidence="4" id="KW-0031">Aminopeptidase</keyword>
<dbReference type="STRING" id="296218.AWN68_15830"/>
<comment type="caution">
    <text evidence="4">The sequence shown here is derived from an EMBL/GenBank/DDBJ whole genome shotgun (WGS) entry which is preliminary data.</text>
</comment>
<dbReference type="Proteomes" id="UP000075615">
    <property type="component" value="Unassembled WGS sequence"/>
</dbReference>
<organism evidence="4 5">
    <name type="scientific">Roseivirga echinicomitans</name>
    <dbReference type="NCBI Taxonomy" id="296218"/>
    <lineage>
        <taxon>Bacteria</taxon>
        <taxon>Pseudomonadati</taxon>
        <taxon>Bacteroidota</taxon>
        <taxon>Cytophagia</taxon>
        <taxon>Cytophagales</taxon>
        <taxon>Roseivirgaceae</taxon>
        <taxon>Roseivirga</taxon>
    </lineage>
</organism>
<dbReference type="Gene3D" id="2.120.10.30">
    <property type="entry name" value="TolB, C-terminal domain"/>
    <property type="match status" value="1"/>
</dbReference>
<dbReference type="PANTHER" id="PTHR42776:SF28">
    <property type="entry name" value="GLUTAMYL ENDOPEPTIDASE, CHLOROPLASTIC-RELATED"/>
    <property type="match status" value="1"/>
</dbReference>